<dbReference type="EMBL" id="BTRK01000006">
    <property type="protein sequence ID" value="GMR60113.1"/>
    <property type="molecule type" value="Genomic_DNA"/>
</dbReference>
<dbReference type="InterPro" id="IPR002213">
    <property type="entry name" value="UDP_glucos_trans"/>
</dbReference>
<dbReference type="CDD" id="cd03784">
    <property type="entry name" value="GT1_Gtf-like"/>
    <property type="match status" value="1"/>
</dbReference>
<keyword evidence="10" id="KW-1185">Reference proteome</keyword>
<evidence type="ECO:0000256" key="8">
    <source>
        <dbReference type="SAM" id="SignalP"/>
    </source>
</evidence>
<dbReference type="Pfam" id="PF00201">
    <property type="entry name" value="UDPGT"/>
    <property type="match status" value="1"/>
</dbReference>
<dbReference type="FunFam" id="3.40.50.2000:FF:000532">
    <property type="entry name" value="Uncharacterized protein"/>
    <property type="match status" value="1"/>
</dbReference>
<accession>A0AAN5DBL3</accession>
<proteinExistence type="inferred from homology"/>
<evidence type="ECO:0000256" key="5">
    <source>
        <dbReference type="ARBA" id="ARBA00022729"/>
    </source>
</evidence>
<protein>
    <recommendedName>
        <fullName evidence="2">glucuronosyltransferase</fullName>
        <ecNumber evidence="2">2.4.1.17</ecNumber>
    </recommendedName>
</protein>
<dbReference type="AlphaFoldDB" id="A0AAN5DBL3"/>
<keyword evidence="7" id="KW-1133">Transmembrane helix</keyword>
<evidence type="ECO:0000256" key="6">
    <source>
        <dbReference type="ARBA" id="ARBA00047475"/>
    </source>
</evidence>
<reference evidence="10" key="1">
    <citation type="submission" date="2022-10" db="EMBL/GenBank/DDBJ databases">
        <title>Genome assembly of Pristionchus species.</title>
        <authorList>
            <person name="Yoshida K."/>
            <person name="Sommer R.J."/>
        </authorList>
    </citation>
    <scope>NUCLEOTIDE SEQUENCE [LARGE SCALE GENOMIC DNA]</scope>
    <source>
        <strain evidence="10">RS5460</strain>
    </source>
</reference>
<dbReference type="GO" id="GO:0015020">
    <property type="term" value="F:glucuronosyltransferase activity"/>
    <property type="evidence" value="ECO:0007669"/>
    <property type="project" value="UniProtKB-EC"/>
</dbReference>
<dbReference type="InterPro" id="IPR050271">
    <property type="entry name" value="UDP-glycosyltransferase"/>
</dbReference>
<evidence type="ECO:0000256" key="4">
    <source>
        <dbReference type="ARBA" id="ARBA00022679"/>
    </source>
</evidence>
<organism evidence="9 10">
    <name type="scientific">Pristionchus mayeri</name>
    <dbReference type="NCBI Taxonomy" id="1317129"/>
    <lineage>
        <taxon>Eukaryota</taxon>
        <taxon>Metazoa</taxon>
        <taxon>Ecdysozoa</taxon>
        <taxon>Nematoda</taxon>
        <taxon>Chromadorea</taxon>
        <taxon>Rhabditida</taxon>
        <taxon>Rhabditina</taxon>
        <taxon>Diplogasteromorpha</taxon>
        <taxon>Diplogasteroidea</taxon>
        <taxon>Neodiplogasteridae</taxon>
        <taxon>Pristionchus</taxon>
    </lineage>
</organism>
<keyword evidence="7" id="KW-0812">Transmembrane</keyword>
<comment type="catalytic activity">
    <reaction evidence="6">
        <text>glucuronate acceptor + UDP-alpha-D-glucuronate = acceptor beta-D-glucuronoside + UDP + H(+)</text>
        <dbReference type="Rhea" id="RHEA:21032"/>
        <dbReference type="ChEBI" id="CHEBI:15378"/>
        <dbReference type="ChEBI" id="CHEBI:58052"/>
        <dbReference type="ChEBI" id="CHEBI:58223"/>
        <dbReference type="ChEBI" id="CHEBI:132367"/>
        <dbReference type="ChEBI" id="CHEBI:132368"/>
        <dbReference type="EC" id="2.4.1.17"/>
    </reaction>
</comment>
<keyword evidence="7" id="KW-0472">Membrane</keyword>
<evidence type="ECO:0000256" key="7">
    <source>
        <dbReference type="SAM" id="Phobius"/>
    </source>
</evidence>
<name>A0AAN5DBL3_9BILA</name>
<keyword evidence="5 8" id="KW-0732">Signal</keyword>
<keyword evidence="4" id="KW-0808">Transferase</keyword>
<keyword evidence="3" id="KW-0328">Glycosyltransferase</keyword>
<evidence type="ECO:0000313" key="9">
    <source>
        <dbReference type="EMBL" id="GMR60113.1"/>
    </source>
</evidence>
<evidence type="ECO:0000256" key="2">
    <source>
        <dbReference type="ARBA" id="ARBA00012544"/>
    </source>
</evidence>
<dbReference type="PANTHER" id="PTHR48043">
    <property type="entry name" value="EG:EG0003.4 PROTEIN-RELATED"/>
    <property type="match status" value="1"/>
</dbReference>
<dbReference type="SUPFAM" id="SSF53756">
    <property type="entry name" value="UDP-Glycosyltransferase/glycogen phosphorylase"/>
    <property type="match status" value="1"/>
</dbReference>
<dbReference type="Proteomes" id="UP001328107">
    <property type="component" value="Unassembled WGS sequence"/>
</dbReference>
<sequence length="529" mass="59057">MRLPLLSLLFFTCSVHSYNILVYIPKFAISHIHFMGKLADSLVDAGHNVTALISEMDSNLPDGTKKSQKIIRISPGEGADHMNTHFMTKDTMDMFEMEFDSYSASVENAYHNSVSFCIQCRKMLTTPGLVERLKRDKYDVLITEAFEMCGVGLSHLISPRALIPVSSSLLFDPSPFGLHYSLVSEPSIMLDGRFHSTLYSRLKTIYHWFIFRAFLDTQTVPLQKVFEELYPGTPSFSSLLSDSAVVFANTDPLVDFARPTLSKVVPIGGIGVPTPKPLDEYWSGILSLRSRSVLVSFGSIAKSVLMHPSRKAALLKAFASFPDTTFIWKYENTSDDFARLEVSRVRNVILAEWMPQKDLLADSRLTLFISHGGMASCHEISHAGVPSLLIPIFGDQINNAAALAHVGIAQVFNKFDMIHSDKIRKAIEEMIENSSCKSNAVRIRDQLAARPSSPVERLVKNVEFAARFGPSKSLRPLNLELSTIQFLGLDLIMVILSLIFIAAVLSFYFCKLLRVLASVVHVRKVQKLE</sequence>
<dbReference type="Gene3D" id="3.40.50.2000">
    <property type="entry name" value="Glycogen Phosphorylase B"/>
    <property type="match status" value="1"/>
</dbReference>
<comment type="caution">
    <text evidence="9">The sequence shown here is derived from an EMBL/GenBank/DDBJ whole genome shotgun (WGS) entry which is preliminary data.</text>
</comment>
<feature type="transmembrane region" description="Helical" evidence="7">
    <location>
        <begin position="486"/>
        <end position="509"/>
    </location>
</feature>
<dbReference type="PANTHER" id="PTHR48043:SF23">
    <property type="entry name" value="UDP-GLUCURONOSYLTRANSFERASE"/>
    <property type="match status" value="1"/>
</dbReference>
<gene>
    <name evidence="9" type="ORF">PMAYCL1PPCAC_30308</name>
</gene>
<feature type="chain" id="PRO_5042848775" description="glucuronosyltransferase" evidence="8">
    <location>
        <begin position="18"/>
        <end position="529"/>
    </location>
</feature>
<evidence type="ECO:0000313" key="10">
    <source>
        <dbReference type="Proteomes" id="UP001328107"/>
    </source>
</evidence>
<evidence type="ECO:0000256" key="3">
    <source>
        <dbReference type="ARBA" id="ARBA00022676"/>
    </source>
</evidence>
<comment type="similarity">
    <text evidence="1">Belongs to the UDP-glycosyltransferase family.</text>
</comment>
<dbReference type="EC" id="2.4.1.17" evidence="2"/>
<feature type="signal peptide" evidence="8">
    <location>
        <begin position="1"/>
        <end position="17"/>
    </location>
</feature>
<evidence type="ECO:0000256" key="1">
    <source>
        <dbReference type="ARBA" id="ARBA00009995"/>
    </source>
</evidence>